<accession>A0A0V0RFU6</accession>
<keyword evidence="2" id="KW-1185">Reference proteome</keyword>
<dbReference type="Proteomes" id="UP000054630">
    <property type="component" value="Unassembled WGS sequence"/>
</dbReference>
<dbReference type="AlphaFoldDB" id="A0A0V0RFU6"/>
<sequence length="294" mass="32330">MDTPIDLKMSIWICFTTPGVEVPDDRKLSINDSGTMLADAVAPPLLVLQTRKPTCGFTGATSALLGQFLETEVVSRTKFSVCENHAGPFRHVVSSIIHCKADSSRRLHCPTSTSSTITANLMPFGLFSPSEPRSMLPSIPSGADSISNQSGCCQATEPIVRHHYVDPLNGELIQLNHFFTPAPSLRTQFGRQRIMPFQSLLPNQLTVDGAVQQNLSKVCAAALKKTATRSRQEQEQISEAKFSFTNGRSSSCMSDDAVTVLLSHFDLSKSASNKHLHQLLIITRQYKVVHEMFR</sequence>
<organism evidence="1 2">
    <name type="scientific">Trichinella nelsoni</name>
    <dbReference type="NCBI Taxonomy" id="6336"/>
    <lineage>
        <taxon>Eukaryota</taxon>
        <taxon>Metazoa</taxon>
        <taxon>Ecdysozoa</taxon>
        <taxon>Nematoda</taxon>
        <taxon>Enoplea</taxon>
        <taxon>Dorylaimia</taxon>
        <taxon>Trichinellida</taxon>
        <taxon>Trichinellidae</taxon>
        <taxon>Trichinella</taxon>
    </lineage>
</organism>
<dbReference type="EMBL" id="JYDL01000219">
    <property type="protein sequence ID" value="KRX13162.1"/>
    <property type="molecule type" value="Genomic_DNA"/>
</dbReference>
<name>A0A0V0RFU6_9BILA</name>
<protein>
    <submittedName>
        <fullName evidence="1">Uncharacterized protein</fullName>
    </submittedName>
</protein>
<evidence type="ECO:0000313" key="1">
    <source>
        <dbReference type="EMBL" id="KRX13162.1"/>
    </source>
</evidence>
<gene>
    <name evidence="1" type="ORF">T07_2965</name>
</gene>
<proteinExistence type="predicted"/>
<evidence type="ECO:0000313" key="2">
    <source>
        <dbReference type="Proteomes" id="UP000054630"/>
    </source>
</evidence>
<comment type="caution">
    <text evidence="1">The sequence shown here is derived from an EMBL/GenBank/DDBJ whole genome shotgun (WGS) entry which is preliminary data.</text>
</comment>
<reference evidence="1 2" key="1">
    <citation type="submission" date="2015-01" db="EMBL/GenBank/DDBJ databases">
        <title>Evolution of Trichinella species and genotypes.</title>
        <authorList>
            <person name="Korhonen P.K."/>
            <person name="Edoardo P."/>
            <person name="Giuseppe L.R."/>
            <person name="Gasser R.B."/>
        </authorList>
    </citation>
    <scope>NUCLEOTIDE SEQUENCE [LARGE SCALE GENOMIC DNA]</scope>
    <source>
        <strain evidence="1">ISS37</strain>
    </source>
</reference>